<evidence type="ECO:0000313" key="2">
    <source>
        <dbReference type="EMBL" id="MBM7077556.1"/>
    </source>
</evidence>
<sequence length="333" mass="36899">MGYPVLFEKTLPVVPRRLLFTARRDRADLPDLPPGAVYVFKVDGRQRLYGDRHLDLADPTVVEAVAVSLVLRRPALITAQFTIPSTSAADDFTVAATFRCQVLAPEAVAESGLSDLAALLTSHLAQDRDLKTLGLSYRIDDINEVRRVVDAQITAYCTLVPPNVRGMSIELNSVVVDPSRDLREQSRRIRDKKWQHEEGRLDMAWQDIEVQRYRDLIAAGPAHVDALGIARNEINVGQLSDRMHDDDRERRQQLGATLQMMVDRGYFDRMPIDPVRLLDEVAGRSMGAAPSRMLAEGTETAGAVGAGPRARPAAERDTESTEPDPIPSEEDIA</sequence>
<evidence type="ECO:0000256" key="1">
    <source>
        <dbReference type="SAM" id="MobiDB-lite"/>
    </source>
</evidence>
<feature type="region of interest" description="Disordered" evidence="1">
    <location>
        <begin position="289"/>
        <end position="333"/>
    </location>
</feature>
<dbReference type="RefSeq" id="WP_204925502.1">
    <property type="nucleotide sequence ID" value="NZ_JAFEUC010000006.1"/>
</dbReference>
<reference evidence="2 3" key="1">
    <citation type="submission" date="2021-02" db="EMBL/GenBank/DDBJ databases">
        <authorList>
            <person name="Ra J.-S."/>
        </authorList>
    </citation>
    <scope>NUCLEOTIDE SEQUENCE [LARGE SCALE GENOMIC DNA]</scope>
    <source>
        <strain evidence="2 3">MMS20-R1-14</strain>
    </source>
</reference>
<evidence type="ECO:0000313" key="3">
    <source>
        <dbReference type="Proteomes" id="UP001518872"/>
    </source>
</evidence>
<protein>
    <recommendedName>
        <fullName evidence="4">Band 7 domain-containing protein</fullName>
    </recommendedName>
</protein>
<name>A0ABS2IT92_9ACTN</name>
<dbReference type="Proteomes" id="UP001518872">
    <property type="component" value="Unassembled WGS sequence"/>
</dbReference>
<comment type="caution">
    <text evidence="2">The sequence shown here is derived from an EMBL/GenBank/DDBJ whole genome shotgun (WGS) entry which is preliminary data.</text>
</comment>
<proteinExistence type="predicted"/>
<accession>A0ABS2IT92</accession>
<organism evidence="2 3">
    <name type="scientific">Micromonospora humida</name>
    <dbReference type="NCBI Taxonomy" id="2809018"/>
    <lineage>
        <taxon>Bacteria</taxon>
        <taxon>Bacillati</taxon>
        <taxon>Actinomycetota</taxon>
        <taxon>Actinomycetes</taxon>
        <taxon>Micromonosporales</taxon>
        <taxon>Micromonosporaceae</taxon>
        <taxon>Micromonospora</taxon>
    </lineage>
</organism>
<gene>
    <name evidence="2" type="ORF">JQX11_14590</name>
</gene>
<evidence type="ECO:0008006" key="4">
    <source>
        <dbReference type="Google" id="ProtNLM"/>
    </source>
</evidence>
<keyword evidence="3" id="KW-1185">Reference proteome</keyword>
<feature type="compositionally biased region" description="Low complexity" evidence="1">
    <location>
        <begin position="295"/>
        <end position="311"/>
    </location>
</feature>
<dbReference type="EMBL" id="JAFEUC010000006">
    <property type="protein sequence ID" value="MBM7077556.1"/>
    <property type="molecule type" value="Genomic_DNA"/>
</dbReference>